<reference evidence="2 3" key="1">
    <citation type="submission" date="2016-11" db="EMBL/GenBank/DDBJ databases">
        <authorList>
            <person name="Jaros S."/>
            <person name="Januszkiewicz K."/>
            <person name="Wedrychowicz H."/>
        </authorList>
    </citation>
    <scope>NUCLEOTIDE SEQUENCE [LARGE SCALE GENOMIC DNA]</scope>
    <source>
        <strain evidence="2 3">DSM 6191</strain>
    </source>
</reference>
<accession>A0A1M6DZ40</accession>
<proteinExistence type="predicted"/>
<dbReference type="Pfam" id="PF24032">
    <property type="entry name" value="YQBQ"/>
    <property type="match status" value="1"/>
</dbReference>
<evidence type="ECO:0000313" key="3">
    <source>
        <dbReference type="Proteomes" id="UP000184241"/>
    </source>
</evidence>
<protein>
    <recommendedName>
        <fullName evidence="1">YqbQ/XkdQ domain-containing protein</fullName>
    </recommendedName>
</protein>
<gene>
    <name evidence="2" type="ORF">SAMN02745941_04334</name>
</gene>
<organism evidence="2 3">
    <name type="scientific">Clostridium intestinale DSM 6191</name>
    <dbReference type="NCBI Taxonomy" id="1121320"/>
    <lineage>
        <taxon>Bacteria</taxon>
        <taxon>Bacillati</taxon>
        <taxon>Bacillota</taxon>
        <taxon>Clostridia</taxon>
        <taxon>Eubacteriales</taxon>
        <taxon>Clostridiaceae</taxon>
        <taxon>Clostridium</taxon>
    </lineage>
</organism>
<dbReference type="Proteomes" id="UP000184241">
    <property type="component" value="Unassembled WGS sequence"/>
</dbReference>
<evidence type="ECO:0000259" key="1">
    <source>
        <dbReference type="Pfam" id="PF24032"/>
    </source>
</evidence>
<dbReference type="InterPro" id="IPR056937">
    <property type="entry name" value="YqbQ/XkdQ"/>
</dbReference>
<dbReference type="EMBL" id="FQXU01000020">
    <property type="protein sequence ID" value="SHI78415.1"/>
    <property type="molecule type" value="Genomic_DNA"/>
</dbReference>
<feature type="domain" description="YqbQ/XkdQ" evidence="1">
    <location>
        <begin position="27"/>
        <end position="325"/>
    </location>
</feature>
<evidence type="ECO:0000313" key="2">
    <source>
        <dbReference type="EMBL" id="SHI78415.1"/>
    </source>
</evidence>
<dbReference type="RefSeq" id="WP_073022637.1">
    <property type="nucleotide sequence ID" value="NZ_FQXU01000020.1"/>
</dbReference>
<name>A0A1M6DZ40_9CLOT</name>
<dbReference type="SUPFAM" id="SSF69279">
    <property type="entry name" value="Phage tail proteins"/>
    <property type="match status" value="1"/>
</dbReference>
<sequence>MIEVHCLYKDSSSYFKSNITELVQDISISGSKGEAARKAEITLLHSIFDKNHDNVPLNPGAKIWIVLDGKEVFRGIVWEREINSSKQLTITAYDYLIYLLKSSVTYNFQNILVEDGVKKIIADLGIPYKNIEATGVRVDRLIQDATAYDAIMELYTQASKVNGYQYMPICEGTEVSVMKKGTVLSDYLLVTRDSFKSETNEGNIINTSYKDSMENMVNVVKIYGDEGSYIDKVEDSSLFEYYGVVQKVYQKEEDKNPITVAKNMLHGIDNELTVEALGNWSCRTGYAVATEIFYIDNLKKGILYIDGDSHTWDVGTNKYTMTLNLSYKNEMDSREE</sequence>
<dbReference type="AlphaFoldDB" id="A0A1M6DZ40"/>